<keyword evidence="2" id="KW-0808">Transferase</keyword>
<evidence type="ECO:0000259" key="4">
    <source>
        <dbReference type="Pfam" id="PF00891"/>
    </source>
</evidence>
<dbReference type="GO" id="GO:0032259">
    <property type="term" value="P:methylation"/>
    <property type="evidence" value="ECO:0007669"/>
    <property type="project" value="UniProtKB-KW"/>
</dbReference>
<dbReference type="GO" id="GO:0008171">
    <property type="term" value="F:O-methyltransferase activity"/>
    <property type="evidence" value="ECO:0007669"/>
    <property type="project" value="InterPro"/>
</dbReference>
<keyword evidence="3" id="KW-0949">S-adenosyl-L-methionine</keyword>
<gene>
    <name evidence="6" type="ORF">KP509_11G021400</name>
</gene>
<feature type="domain" description="O-methyltransferase C-terminal" evidence="4">
    <location>
        <begin position="157"/>
        <end position="258"/>
    </location>
</feature>
<protein>
    <submittedName>
        <fullName evidence="6">Uncharacterized protein</fullName>
    </submittedName>
</protein>
<evidence type="ECO:0000313" key="6">
    <source>
        <dbReference type="EMBL" id="KAH7424721.1"/>
    </source>
</evidence>
<proteinExistence type="predicted"/>
<evidence type="ECO:0000256" key="3">
    <source>
        <dbReference type="ARBA" id="ARBA00022691"/>
    </source>
</evidence>
<dbReference type="Gene3D" id="1.10.10.10">
    <property type="entry name" value="Winged helix-like DNA-binding domain superfamily/Winged helix DNA-binding domain"/>
    <property type="match status" value="1"/>
</dbReference>
<accession>A0A8T2TMM3</accession>
<dbReference type="Gene3D" id="3.40.50.150">
    <property type="entry name" value="Vaccinia Virus protein VP39"/>
    <property type="match status" value="1"/>
</dbReference>
<evidence type="ECO:0000313" key="7">
    <source>
        <dbReference type="Proteomes" id="UP000825935"/>
    </source>
</evidence>
<evidence type="ECO:0000256" key="2">
    <source>
        <dbReference type="ARBA" id="ARBA00022679"/>
    </source>
</evidence>
<name>A0A8T2TMM3_CERRI</name>
<dbReference type="EMBL" id="CM035416">
    <property type="protein sequence ID" value="KAH7424721.1"/>
    <property type="molecule type" value="Genomic_DNA"/>
</dbReference>
<dbReference type="Proteomes" id="UP000825935">
    <property type="component" value="Chromosome 11"/>
</dbReference>
<dbReference type="AlphaFoldDB" id="A0A8T2TMM3"/>
<feature type="domain" description="O-methyltransferase dimerisation" evidence="5">
    <location>
        <begin position="36"/>
        <end position="133"/>
    </location>
</feature>
<dbReference type="SUPFAM" id="SSF46785">
    <property type="entry name" value="Winged helix' DNA-binding domain"/>
    <property type="match status" value="1"/>
</dbReference>
<dbReference type="SUPFAM" id="SSF53335">
    <property type="entry name" value="S-adenosyl-L-methionine-dependent methyltransferases"/>
    <property type="match status" value="1"/>
</dbReference>
<dbReference type="InterPro" id="IPR029063">
    <property type="entry name" value="SAM-dependent_MTases_sf"/>
</dbReference>
<keyword evidence="1" id="KW-0489">Methyltransferase</keyword>
<evidence type="ECO:0000259" key="5">
    <source>
        <dbReference type="Pfam" id="PF08100"/>
    </source>
</evidence>
<reference evidence="6" key="1">
    <citation type="submission" date="2021-08" db="EMBL/GenBank/DDBJ databases">
        <title>WGS assembly of Ceratopteris richardii.</title>
        <authorList>
            <person name="Marchant D.B."/>
            <person name="Chen G."/>
            <person name="Jenkins J."/>
            <person name="Shu S."/>
            <person name="Leebens-Mack J."/>
            <person name="Grimwood J."/>
            <person name="Schmutz J."/>
            <person name="Soltis P."/>
            <person name="Soltis D."/>
            <person name="Chen Z.-H."/>
        </authorList>
    </citation>
    <scope>NUCLEOTIDE SEQUENCE</scope>
    <source>
        <strain evidence="6">Whitten #5841</strain>
        <tissue evidence="6">Leaf</tissue>
    </source>
</reference>
<organism evidence="6 7">
    <name type="scientific">Ceratopteris richardii</name>
    <name type="common">Triangle waterfern</name>
    <dbReference type="NCBI Taxonomy" id="49495"/>
    <lineage>
        <taxon>Eukaryota</taxon>
        <taxon>Viridiplantae</taxon>
        <taxon>Streptophyta</taxon>
        <taxon>Embryophyta</taxon>
        <taxon>Tracheophyta</taxon>
        <taxon>Polypodiopsida</taxon>
        <taxon>Polypodiidae</taxon>
        <taxon>Polypodiales</taxon>
        <taxon>Pteridineae</taxon>
        <taxon>Pteridaceae</taxon>
        <taxon>Parkerioideae</taxon>
        <taxon>Ceratopteris</taxon>
    </lineage>
</organism>
<dbReference type="EMBL" id="CM035416">
    <property type="protein sequence ID" value="KAH7424720.1"/>
    <property type="molecule type" value="Genomic_DNA"/>
</dbReference>
<dbReference type="GO" id="GO:0046983">
    <property type="term" value="F:protein dimerization activity"/>
    <property type="evidence" value="ECO:0007669"/>
    <property type="project" value="InterPro"/>
</dbReference>
<dbReference type="InterPro" id="IPR036390">
    <property type="entry name" value="WH_DNA-bd_sf"/>
</dbReference>
<dbReference type="InterPro" id="IPR016461">
    <property type="entry name" value="COMT-like"/>
</dbReference>
<evidence type="ECO:0000256" key="1">
    <source>
        <dbReference type="ARBA" id="ARBA00022603"/>
    </source>
</evidence>
<dbReference type="InterPro" id="IPR012967">
    <property type="entry name" value="COMT_dimerisation"/>
</dbReference>
<dbReference type="InterPro" id="IPR036388">
    <property type="entry name" value="WH-like_DNA-bd_sf"/>
</dbReference>
<sequence>MDRVEPSSVLLFLFLRDLETTMEDMETDSQAFLKVMEASFASLLPLVLKVAIQLGLVNILETAEREQDGGDSSLTAMEIAAQVQGRTASVEQTASLLNRILRILANHGLLNATSSRSGGIRYGLNQSSRVLVQPDSLDCISRFLLLLEDPDALRSYSNAHDALLHGGIPFVMAHGMPLYTFMQQNQMFKQLFHGTMSAHSRLIMGKVLDTYEGLQTVHSLVDVGGGNGDCLSMITSRYTHIRGINLDLAYIIADAPSYTGLKVV</sequence>
<dbReference type="Pfam" id="PF00891">
    <property type="entry name" value="Methyltransf_2"/>
    <property type="match status" value="1"/>
</dbReference>
<dbReference type="PROSITE" id="PS51683">
    <property type="entry name" value="SAM_OMT_II"/>
    <property type="match status" value="1"/>
</dbReference>
<dbReference type="InterPro" id="IPR001077">
    <property type="entry name" value="COMT_C"/>
</dbReference>
<dbReference type="PANTHER" id="PTHR11746">
    <property type="entry name" value="O-METHYLTRANSFERASE"/>
    <property type="match status" value="1"/>
</dbReference>
<dbReference type="Pfam" id="PF08100">
    <property type="entry name" value="Dimerisation"/>
    <property type="match status" value="1"/>
</dbReference>
<keyword evidence="7" id="KW-1185">Reference proteome</keyword>
<comment type="caution">
    <text evidence="6">The sequence shown here is derived from an EMBL/GenBank/DDBJ whole genome shotgun (WGS) entry which is preliminary data.</text>
</comment>
<dbReference type="OrthoDB" id="1606438at2759"/>